<name>A0A1I3KEP4_9PSED</name>
<proteinExistence type="predicted"/>
<dbReference type="EMBL" id="FOQL01000003">
    <property type="protein sequence ID" value="SFI70675.1"/>
    <property type="molecule type" value="Genomic_DNA"/>
</dbReference>
<evidence type="ECO:0000313" key="2">
    <source>
        <dbReference type="Proteomes" id="UP000243606"/>
    </source>
</evidence>
<keyword evidence="2" id="KW-1185">Reference proteome</keyword>
<gene>
    <name evidence="1" type="ORF">SAMN05216206_2794</name>
</gene>
<reference evidence="2" key="1">
    <citation type="submission" date="2016-10" db="EMBL/GenBank/DDBJ databases">
        <authorList>
            <person name="Varghese N."/>
            <person name="Submissions S."/>
        </authorList>
    </citation>
    <scope>NUCLEOTIDE SEQUENCE [LARGE SCALE GENOMIC DNA]</scope>
    <source>
        <strain evidence="2">LMG 24016</strain>
    </source>
</reference>
<dbReference type="Proteomes" id="UP000243606">
    <property type="component" value="Unassembled WGS sequence"/>
</dbReference>
<evidence type="ECO:0000313" key="1">
    <source>
        <dbReference type="EMBL" id="SFI70675.1"/>
    </source>
</evidence>
<dbReference type="RefSeq" id="WP_090242889.1">
    <property type="nucleotide sequence ID" value="NZ_FOQL01000003.1"/>
</dbReference>
<accession>A0A1I3KEP4</accession>
<dbReference type="AlphaFoldDB" id="A0A1I3KEP4"/>
<dbReference type="STRING" id="425504.SAMN05216206_2794"/>
<protein>
    <submittedName>
        <fullName evidence="1">Uncharacterized protein</fullName>
    </submittedName>
</protein>
<sequence length="104" mass="11513">MHAISNAGALEAGRYAADETSDSRARSFGQLCDRARDGLTWQQIEEAMAEAPAAQRKEFWSQMLKFIDTDPRFIAKQNVSLIAGPLQEAVALAVDAQVRKEFDL</sequence>
<dbReference type="OrthoDB" id="7030578at2"/>
<organism evidence="1 2">
    <name type="scientific">Pseudomonas guineae</name>
    <dbReference type="NCBI Taxonomy" id="425504"/>
    <lineage>
        <taxon>Bacteria</taxon>
        <taxon>Pseudomonadati</taxon>
        <taxon>Pseudomonadota</taxon>
        <taxon>Gammaproteobacteria</taxon>
        <taxon>Pseudomonadales</taxon>
        <taxon>Pseudomonadaceae</taxon>
        <taxon>Pseudomonas</taxon>
    </lineage>
</organism>